<evidence type="ECO:0000313" key="1">
    <source>
        <dbReference type="EMBL" id="MPN18673.1"/>
    </source>
</evidence>
<gene>
    <name evidence="1" type="ORF">SDC9_166036</name>
</gene>
<accession>A0A645G3R7</accession>
<organism evidence="1">
    <name type="scientific">bioreactor metagenome</name>
    <dbReference type="NCBI Taxonomy" id="1076179"/>
    <lineage>
        <taxon>unclassified sequences</taxon>
        <taxon>metagenomes</taxon>
        <taxon>ecological metagenomes</taxon>
    </lineage>
</organism>
<name>A0A645G3R7_9ZZZZ</name>
<protein>
    <submittedName>
        <fullName evidence="1">Uncharacterized protein</fullName>
    </submittedName>
</protein>
<proteinExistence type="predicted"/>
<sequence length="117" mass="13732">MPRFQTKEDQVKKVASLIQSNNDLCAEYLRIKRSIEYTNLKVTVELQKKEYSISDLLVIKRKLADRMVATYRALNDTAARDRLRNAPKFDGETPKVEVLYDERKNWIVSESGRIWPI</sequence>
<comment type="caution">
    <text evidence="1">The sequence shown here is derived from an EMBL/GenBank/DDBJ whole genome shotgun (WGS) entry which is preliminary data.</text>
</comment>
<reference evidence="1" key="1">
    <citation type="submission" date="2019-08" db="EMBL/GenBank/DDBJ databases">
        <authorList>
            <person name="Kucharzyk K."/>
            <person name="Murdoch R.W."/>
            <person name="Higgins S."/>
            <person name="Loffler F."/>
        </authorList>
    </citation>
    <scope>NUCLEOTIDE SEQUENCE</scope>
</reference>
<dbReference type="EMBL" id="VSSQ01066058">
    <property type="protein sequence ID" value="MPN18673.1"/>
    <property type="molecule type" value="Genomic_DNA"/>
</dbReference>
<dbReference type="AlphaFoldDB" id="A0A645G3R7"/>